<comment type="caution">
    <text evidence="2">The sequence shown here is derived from an EMBL/GenBank/DDBJ whole genome shotgun (WGS) entry which is preliminary data.</text>
</comment>
<dbReference type="EMBL" id="JAVDYG010000001">
    <property type="protein sequence ID" value="MDR7362460.1"/>
    <property type="molecule type" value="Genomic_DNA"/>
</dbReference>
<keyword evidence="3" id="KW-1185">Reference proteome</keyword>
<reference evidence="2 3" key="1">
    <citation type="submission" date="2023-07" db="EMBL/GenBank/DDBJ databases">
        <title>Sequencing the genomes of 1000 actinobacteria strains.</title>
        <authorList>
            <person name="Klenk H.-P."/>
        </authorList>
    </citation>
    <scope>NUCLEOTIDE SEQUENCE [LARGE SCALE GENOMIC DNA]</scope>
    <source>
        <strain evidence="2 3">DSM 19426</strain>
    </source>
</reference>
<proteinExistence type="predicted"/>
<dbReference type="Gene3D" id="3.10.180.10">
    <property type="entry name" value="2,3-Dihydroxybiphenyl 1,2-Dioxygenase, domain 1"/>
    <property type="match status" value="2"/>
</dbReference>
<dbReference type="Proteomes" id="UP001183648">
    <property type="component" value="Unassembled WGS sequence"/>
</dbReference>
<dbReference type="RefSeq" id="WP_310301774.1">
    <property type="nucleotide sequence ID" value="NZ_BAAAPS010000008.1"/>
</dbReference>
<gene>
    <name evidence="2" type="ORF">J2S63_002013</name>
</gene>
<dbReference type="InterPro" id="IPR041581">
    <property type="entry name" value="Glyoxalase_6"/>
</dbReference>
<sequence length="237" mass="25861">MTTGSSGPLLRFQALCLDTDAAHLEQVAAFWSTALGWEREPGHGGAVLRGEGPGASLWIDVVPEPRTVKHRTHLDVRVDDVETLVAAGARVDDATSFPWVVLRDPEGGELCAFPTREDRGPGLYEVCTDCGPDPLPITRWWAEVLGAHAGQDEGDDWAHLASVEGAPFELWVFCPVPEPKTAKNRFHLDFRATRPDTVDLLVQRGATVLRAPDREISWHVLADPDGNELCVFPAEGS</sequence>
<evidence type="ECO:0000259" key="1">
    <source>
        <dbReference type="Pfam" id="PF18029"/>
    </source>
</evidence>
<feature type="domain" description="Glyoxalase-like" evidence="1">
    <location>
        <begin position="126"/>
        <end position="232"/>
    </location>
</feature>
<name>A0ABU2BUZ9_9ACTN</name>
<dbReference type="Pfam" id="PF18029">
    <property type="entry name" value="Glyoxalase_6"/>
    <property type="match status" value="2"/>
</dbReference>
<dbReference type="CDD" id="cd06587">
    <property type="entry name" value="VOC"/>
    <property type="match status" value="2"/>
</dbReference>
<evidence type="ECO:0000313" key="2">
    <source>
        <dbReference type="EMBL" id="MDR7362460.1"/>
    </source>
</evidence>
<dbReference type="SUPFAM" id="SSF54593">
    <property type="entry name" value="Glyoxalase/Bleomycin resistance protein/Dihydroxybiphenyl dioxygenase"/>
    <property type="match status" value="2"/>
</dbReference>
<dbReference type="InterPro" id="IPR029068">
    <property type="entry name" value="Glyas_Bleomycin-R_OHBP_Dase"/>
</dbReference>
<feature type="domain" description="Glyoxalase-like" evidence="1">
    <location>
        <begin position="16"/>
        <end position="112"/>
    </location>
</feature>
<protein>
    <submittedName>
        <fullName evidence="2">Catechol 2,3-dioxygenase-like lactoylglutathione lyase family enzyme</fullName>
    </submittedName>
</protein>
<accession>A0ABU2BUZ9</accession>
<dbReference type="PANTHER" id="PTHR35908:SF1">
    <property type="entry name" value="CONSERVED PROTEIN"/>
    <property type="match status" value="1"/>
</dbReference>
<dbReference type="PANTHER" id="PTHR35908">
    <property type="entry name" value="HYPOTHETICAL FUSION PROTEIN"/>
    <property type="match status" value="1"/>
</dbReference>
<organism evidence="2 3">
    <name type="scientific">Nocardioides marmoribigeumensis</name>
    <dbReference type="NCBI Taxonomy" id="433649"/>
    <lineage>
        <taxon>Bacteria</taxon>
        <taxon>Bacillati</taxon>
        <taxon>Actinomycetota</taxon>
        <taxon>Actinomycetes</taxon>
        <taxon>Propionibacteriales</taxon>
        <taxon>Nocardioidaceae</taxon>
        <taxon>Nocardioides</taxon>
    </lineage>
</organism>
<evidence type="ECO:0000313" key="3">
    <source>
        <dbReference type="Proteomes" id="UP001183648"/>
    </source>
</evidence>